<keyword evidence="3" id="KW-1185">Reference proteome</keyword>
<evidence type="ECO:0000256" key="1">
    <source>
        <dbReference type="SAM" id="MobiDB-lite"/>
    </source>
</evidence>
<gene>
    <name evidence="2" type="ORF">WN55_01142</name>
</gene>
<evidence type="ECO:0000313" key="2">
    <source>
        <dbReference type="EMBL" id="KZC10159.1"/>
    </source>
</evidence>
<feature type="compositionally biased region" description="Basic and acidic residues" evidence="1">
    <location>
        <begin position="64"/>
        <end position="79"/>
    </location>
</feature>
<dbReference type="Proteomes" id="UP000076502">
    <property type="component" value="Unassembled WGS sequence"/>
</dbReference>
<evidence type="ECO:0000313" key="3">
    <source>
        <dbReference type="Proteomes" id="UP000076502"/>
    </source>
</evidence>
<reference evidence="2 3" key="1">
    <citation type="submission" date="2015-07" db="EMBL/GenBank/DDBJ databases">
        <title>The genome of Dufourea novaeangliae.</title>
        <authorList>
            <person name="Pan H."/>
            <person name="Kapheim K."/>
        </authorList>
    </citation>
    <scope>NUCLEOTIDE SEQUENCE [LARGE SCALE GENOMIC DNA]</scope>
    <source>
        <strain evidence="2">0120121106</strain>
        <tissue evidence="2">Whole body</tissue>
    </source>
</reference>
<feature type="compositionally biased region" description="Acidic residues" evidence="1">
    <location>
        <begin position="44"/>
        <end position="55"/>
    </location>
</feature>
<dbReference type="AlphaFoldDB" id="A0A154PE70"/>
<organism evidence="2 3">
    <name type="scientific">Dufourea novaeangliae</name>
    <name type="common">Sweat bee</name>
    <dbReference type="NCBI Taxonomy" id="178035"/>
    <lineage>
        <taxon>Eukaryota</taxon>
        <taxon>Metazoa</taxon>
        <taxon>Ecdysozoa</taxon>
        <taxon>Arthropoda</taxon>
        <taxon>Hexapoda</taxon>
        <taxon>Insecta</taxon>
        <taxon>Pterygota</taxon>
        <taxon>Neoptera</taxon>
        <taxon>Endopterygota</taxon>
        <taxon>Hymenoptera</taxon>
        <taxon>Apocrita</taxon>
        <taxon>Aculeata</taxon>
        <taxon>Apoidea</taxon>
        <taxon>Anthophila</taxon>
        <taxon>Halictidae</taxon>
        <taxon>Rophitinae</taxon>
        <taxon>Dufourea</taxon>
    </lineage>
</organism>
<protein>
    <submittedName>
        <fullName evidence="2">Uncharacterized protein</fullName>
    </submittedName>
</protein>
<proteinExistence type="predicted"/>
<name>A0A154PE70_DUFNO</name>
<sequence>MKKPGCPHPPLPPLLSWVRLLLPGGQRAARGSVHCKQREQRANDEDDEDEDDDEERGQRWKTRRTWEREERARRRERKTCTREIKSGGSDACYYRPLLPSQQK</sequence>
<dbReference type="EMBL" id="KQ434886">
    <property type="protein sequence ID" value="KZC10159.1"/>
    <property type="molecule type" value="Genomic_DNA"/>
</dbReference>
<accession>A0A154PE70</accession>
<feature type="region of interest" description="Disordered" evidence="1">
    <location>
        <begin position="28"/>
        <end position="79"/>
    </location>
</feature>